<evidence type="ECO:0000313" key="4">
    <source>
        <dbReference type="Proteomes" id="UP000001572"/>
    </source>
</evidence>
<dbReference type="InterPro" id="IPR036873">
    <property type="entry name" value="Rhodanese-like_dom_sf"/>
</dbReference>
<name>A6TT55_ALKMQ</name>
<dbReference type="EMBL" id="CP000724">
    <property type="protein sequence ID" value="ABR49373.1"/>
    <property type="molecule type" value="Genomic_DNA"/>
</dbReference>
<dbReference type="PROSITE" id="PS50206">
    <property type="entry name" value="RHODANESE_3"/>
    <property type="match status" value="1"/>
</dbReference>
<keyword evidence="4" id="KW-1185">Reference proteome</keyword>
<dbReference type="SMART" id="SM00450">
    <property type="entry name" value="RHOD"/>
    <property type="match status" value="1"/>
</dbReference>
<dbReference type="CDD" id="cd00158">
    <property type="entry name" value="RHOD"/>
    <property type="match status" value="1"/>
</dbReference>
<sequence length="129" mass="14906">MYKWIVVILIVVMSFIFYNNNRKEEGYQKMNPVDARLQLEEDSNILLIDVRTQEEYMQKHIEGSKLIPLNVLESKIKKAVPNKEKKIILYCQTGSRSAAAANMLLNMGYKNVHDLGGINKWPYETKGSL</sequence>
<dbReference type="STRING" id="293826.Amet_3235"/>
<feature type="transmembrane region" description="Helical" evidence="1">
    <location>
        <begin position="6"/>
        <end position="21"/>
    </location>
</feature>
<dbReference type="Pfam" id="PF00581">
    <property type="entry name" value="Rhodanese"/>
    <property type="match status" value="1"/>
</dbReference>
<evidence type="ECO:0000313" key="3">
    <source>
        <dbReference type="EMBL" id="ABR49373.1"/>
    </source>
</evidence>
<dbReference type="KEGG" id="amt:Amet_3235"/>
<accession>A6TT55</accession>
<dbReference type="eggNOG" id="COG0607">
    <property type="taxonomic scope" value="Bacteria"/>
</dbReference>
<dbReference type="InterPro" id="IPR001763">
    <property type="entry name" value="Rhodanese-like_dom"/>
</dbReference>
<proteinExistence type="predicted"/>
<keyword evidence="1" id="KW-1133">Transmembrane helix</keyword>
<keyword evidence="1" id="KW-0812">Transmembrane</keyword>
<feature type="domain" description="Rhodanese" evidence="2">
    <location>
        <begin position="41"/>
        <end position="127"/>
    </location>
</feature>
<dbReference type="RefSeq" id="WP_012064338.1">
    <property type="nucleotide sequence ID" value="NC_009633.1"/>
</dbReference>
<reference evidence="4" key="1">
    <citation type="journal article" date="2016" name="Genome Announc.">
        <title>Complete genome sequence of Alkaliphilus metalliredigens strain QYMF, an alkaliphilic and metal-reducing bacterium isolated from borax-contaminated leachate ponds.</title>
        <authorList>
            <person name="Hwang C."/>
            <person name="Copeland A."/>
            <person name="Lucas S."/>
            <person name="Lapidus A."/>
            <person name="Barry K."/>
            <person name="Detter J.C."/>
            <person name="Glavina Del Rio T."/>
            <person name="Hammon N."/>
            <person name="Israni S."/>
            <person name="Dalin E."/>
            <person name="Tice H."/>
            <person name="Pitluck S."/>
            <person name="Chertkov O."/>
            <person name="Brettin T."/>
            <person name="Bruce D."/>
            <person name="Han C."/>
            <person name="Schmutz J."/>
            <person name="Larimer F."/>
            <person name="Land M.L."/>
            <person name="Hauser L."/>
            <person name="Kyrpides N."/>
            <person name="Mikhailova N."/>
            <person name="Ye Q."/>
            <person name="Zhou J."/>
            <person name="Richardson P."/>
            <person name="Fields M.W."/>
        </authorList>
    </citation>
    <scope>NUCLEOTIDE SEQUENCE [LARGE SCALE GENOMIC DNA]</scope>
    <source>
        <strain evidence="4">QYMF</strain>
    </source>
</reference>
<dbReference type="Proteomes" id="UP000001572">
    <property type="component" value="Chromosome"/>
</dbReference>
<organism evidence="3 4">
    <name type="scientific">Alkaliphilus metalliredigens (strain QYMF)</name>
    <dbReference type="NCBI Taxonomy" id="293826"/>
    <lineage>
        <taxon>Bacteria</taxon>
        <taxon>Bacillati</taxon>
        <taxon>Bacillota</taxon>
        <taxon>Clostridia</taxon>
        <taxon>Peptostreptococcales</taxon>
        <taxon>Natronincolaceae</taxon>
        <taxon>Alkaliphilus</taxon>
    </lineage>
</organism>
<gene>
    <name evidence="3" type="ordered locus">Amet_3235</name>
</gene>
<dbReference type="PANTHER" id="PTHR43031">
    <property type="entry name" value="FAD-DEPENDENT OXIDOREDUCTASE"/>
    <property type="match status" value="1"/>
</dbReference>
<protein>
    <submittedName>
        <fullName evidence="3">Rhodanese domain protein</fullName>
    </submittedName>
</protein>
<evidence type="ECO:0000256" key="1">
    <source>
        <dbReference type="SAM" id="Phobius"/>
    </source>
</evidence>
<dbReference type="SUPFAM" id="SSF52821">
    <property type="entry name" value="Rhodanese/Cell cycle control phosphatase"/>
    <property type="match status" value="1"/>
</dbReference>
<dbReference type="PANTHER" id="PTHR43031:SF1">
    <property type="entry name" value="PYRIDINE NUCLEOTIDE-DISULPHIDE OXIDOREDUCTASE"/>
    <property type="match status" value="1"/>
</dbReference>
<evidence type="ECO:0000259" key="2">
    <source>
        <dbReference type="PROSITE" id="PS50206"/>
    </source>
</evidence>
<dbReference type="Gene3D" id="3.40.250.10">
    <property type="entry name" value="Rhodanese-like domain"/>
    <property type="match status" value="1"/>
</dbReference>
<dbReference type="AlphaFoldDB" id="A6TT55"/>
<dbReference type="InterPro" id="IPR050229">
    <property type="entry name" value="GlpE_sulfurtransferase"/>
</dbReference>
<keyword evidence="1" id="KW-0472">Membrane</keyword>
<dbReference type="HOGENOM" id="CLU_089574_1_0_9"/>